<dbReference type="Gene3D" id="3.30.70.330">
    <property type="match status" value="1"/>
</dbReference>
<reference evidence="22 23" key="1">
    <citation type="submission" date="2018-06" db="EMBL/GenBank/DDBJ databases">
        <title>Comparative genomics of downy mildews reveals potential adaptations to biotrophy.</title>
        <authorList>
            <person name="Fletcher K."/>
            <person name="Klosterman S.J."/>
            <person name="Derevnina L."/>
            <person name="Martin F."/>
            <person name="Koike S."/>
            <person name="Reyes Chin-Wo S."/>
            <person name="Mou B."/>
            <person name="Michelmore R."/>
        </authorList>
    </citation>
    <scope>NUCLEOTIDE SEQUENCE [LARGE SCALE GENOMIC DNA]</scope>
    <source>
        <strain evidence="21 23">R13</strain>
        <strain evidence="20 22">R14</strain>
    </source>
</reference>
<dbReference type="SUPFAM" id="SSF54928">
    <property type="entry name" value="RNA-binding domain, RBD"/>
    <property type="match status" value="1"/>
</dbReference>
<evidence type="ECO:0000256" key="7">
    <source>
        <dbReference type="ARBA" id="ARBA00022792"/>
    </source>
</evidence>
<evidence type="ECO:0000256" key="18">
    <source>
        <dbReference type="SAM" id="MobiDB-lite"/>
    </source>
</evidence>
<keyword evidence="10" id="KW-1133">Transmembrane helix</keyword>
<keyword evidence="13 16" id="KW-0906">Nuclear pore complex</keyword>
<keyword evidence="11" id="KW-0811">Translocation</keyword>
<evidence type="ECO:0000256" key="11">
    <source>
        <dbReference type="ARBA" id="ARBA00023010"/>
    </source>
</evidence>
<evidence type="ECO:0000313" key="23">
    <source>
        <dbReference type="Proteomes" id="UP000286097"/>
    </source>
</evidence>
<dbReference type="Proteomes" id="UP000286097">
    <property type="component" value="Unassembled WGS sequence"/>
</dbReference>
<evidence type="ECO:0000256" key="8">
    <source>
        <dbReference type="ARBA" id="ARBA00022816"/>
    </source>
</evidence>
<gene>
    <name evidence="21" type="ORF">DD237_004188</name>
    <name evidence="20" type="ORF">DD238_003688</name>
</gene>
<dbReference type="Pfam" id="PF03650">
    <property type="entry name" value="MPC"/>
    <property type="match status" value="1"/>
</dbReference>
<feature type="compositionally biased region" description="Polar residues" evidence="18">
    <location>
        <begin position="98"/>
        <end position="107"/>
    </location>
</feature>
<dbReference type="PROSITE" id="PS51472">
    <property type="entry name" value="RRM_NUP35"/>
    <property type="match status" value="1"/>
</dbReference>
<dbReference type="InterPro" id="IPR012677">
    <property type="entry name" value="Nucleotide-bd_a/b_plait_sf"/>
</dbReference>
<feature type="compositionally biased region" description="Basic and acidic residues" evidence="18">
    <location>
        <begin position="30"/>
        <end position="43"/>
    </location>
</feature>
<evidence type="ECO:0000256" key="17">
    <source>
        <dbReference type="RuleBase" id="RU363100"/>
    </source>
</evidence>
<dbReference type="Pfam" id="PF05172">
    <property type="entry name" value="RRM_Nup35"/>
    <property type="match status" value="1"/>
</dbReference>
<dbReference type="PANTHER" id="PTHR21527">
    <property type="entry name" value="NUCLEOPORIN NUP35"/>
    <property type="match status" value="1"/>
</dbReference>
<keyword evidence="14" id="KW-0472">Membrane</keyword>
<dbReference type="VEuPathDB" id="FungiDB:DD237_004188"/>
<dbReference type="GO" id="GO:0005743">
    <property type="term" value="C:mitochondrial inner membrane"/>
    <property type="evidence" value="ECO:0007669"/>
    <property type="project" value="UniProtKB-SubCell"/>
</dbReference>
<keyword evidence="8 16" id="KW-0509">mRNA transport</keyword>
<evidence type="ECO:0000256" key="12">
    <source>
        <dbReference type="ARBA" id="ARBA00023128"/>
    </source>
</evidence>
<keyword evidence="12 17" id="KW-0496">Mitochondrion</keyword>
<evidence type="ECO:0000256" key="3">
    <source>
        <dbReference type="ARBA" id="ARBA00006416"/>
    </source>
</evidence>
<dbReference type="EMBL" id="QKXF01000309">
    <property type="protein sequence ID" value="RQM12790.1"/>
    <property type="molecule type" value="Genomic_DNA"/>
</dbReference>
<dbReference type="EMBL" id="QLLG01000013">
    <property type="protein sequence ID" value="RMX69803.1"/>
    <property type="molecule type" value="Genomic_DNA"/>
</dbReference>
<keyword evidence="22" id="KW-1185">Reference proteome</keyword>
<evidence type="ECO:0000256" key="13">
    <source>
        <dbReference type="ARBA" id="ARBA00023132"/>
    </source>
</evidence>
<comment type="similarity">
    <text evidence="4">Belongs to the Nup35 family.</text>
</comment>
<dbReference type="InterPro" id="IPR035979">
    <property type="entry name" value="RBD_domain_sf"/>
</dbReference>
<evidence type="ECO:0000256" key="10">
    <source>
        <dbReference type="ARBA" id="ARBA00022989"/>
    </source>
</evidence>
<keyword evidence="5 16" id="KW-0813">Transport</keyword>
<dbReference type="GO" id="GO:0006850">
    <property type="term" value="P:pyruvate import into mitochondria"/>
    <property type="evidence" value="ECO:0007669"/>
    <property type="project" value="InterPro"/>
</dbReference>
<evidence type="ECO:0000256" key="1">
    <source>
        <dbReference type="ARBA" id="ARBA00004448"/>
    </source>
</evidence>
<keyword evidence="15 16" id="KW-0539">Nucleus</keyword>
<dbReference type="CDD" id="cd12441">
    <property type="entry name" value="RRM_Nup53_like"/>
    <property type="match status" value="1"/>
</dbReference>
<dbReference type="GO" id="GO:0006999">
    <property type="term" value="P:nuclear pore organization"/>
    <property type="evidence" value="ECO:0007669"/>
    <property type="project" value="TreeGrafter"/>
</dbReference>
<evidence type="ECO:0000313" key="21">
    <source>
        <dbReference type="EMBL" id="RQM12790.1"/>
    </source>
</evidence>
<organism evidence="20 22">
    <name type="scientific">Peronospora effusa</name>
    <dbReference type="NCBI Taxonomy" id="542832"/>
    <lineage>
        <taxon>Eukaryota</taxon>
        <taxon>Sar</taxon>
        <taxon>Stramenopiles</taxon>
        <taxon>Oomycota</taxon>
        <taxon>Peronosporomycetes</taxon>
        <taxon>Peronosporales</taxon>
        <taxon>Peronosporaceae</taxon>
        <taxon>Peronospora</taxon>
    </lineage>
</organism>
<feature type="compositionally biased region" description="Polar residues" evidence="18">
    <location>
        <begin position="1"/>
        <end position="12"/>
    </location>
</feature>
<evidence type="ECO:0000313" key="20">
    <source>
        <dbReference type="EMBL" id="RMX69803.1"/>
    </source>
</evidence>
<comment type="caution">
    <text evidence="20">The sequence shown here is derived from an EMBL/GenBank/DDBJ whole genome shotgun (WGS) entry which is preliminary data.</text>
</comment>
<dbReference type="GO" id="GO:0044613">
    <property type="term" value="C:nuclear pore central transport channel"/>
    <property type="evidence" value="ECO:0007669"/>
    <property type="project" value="TreeGrafter"/>
</dbReference>
<evidence type="ECO:0000256" key="9">
    <source>
        <dbReference type="ARBA" id="ARBA00022927"/>
    </source>
</evidence>
<evidence type="ECO:0000256" key="15">
    <source>
        <dbReference type="ARBA" id="ARBA00023242"/>
    </source>
</evidence>
<comment type="subcellular location">
    <subcellularLocation>
        <location evidence="1 17">Mitochondrion inner membrane</location>
        <topology evidence="1 17">Multi-pass membrane protein</topology>
    </subcellularLocation>
    <subcellularLocation>
        <location evidence="2">Nucleus</location>
        <location evidence="2">Nuclear pore complex</location>
    </subcellularLocation>
</comment>
<dbReference type="GO" id="GO:0051028">
    <property type="term" value="P:mRNA transport"/>
    <property type="evidence" value="ECO:0007669"/>
    <property type="project" value="UniProtKB-UniRule"/>
</dbReference>
<keyword evidence="7 17" id="KW-0999">Mitochondrion inner membrane</keyword>
<feature type="region of interest" description="Disordered" evidence="18">
    <location>
        <begin position="65"/>
        <end position="135"/>
    </location>
</feature>
<comment type="function">
    <text evidence="17">Mediates the uptake of pyruvate into mitochondria.</text>
</comment>
<dbReference type="PANTHER" id="PTHR21527:SF6">
    <property type="entry name" value="NUCLEOPORIN NUP35"/>
    <property type="match status" value="1"/>
</dbReference>
<dbReference type="GO" id="GO:0006607">
    <property type="term" value="P:NLS-bearing protein import into nucleus"/>
    <property type="evidence" value="ECO:0007669"/>
    <property type="project" value="TreeGrafter"/>
</dbReference>
<accession>A0A3M6VUH0</accession>
<feature type="domain" description="RRM Nup35-type" evidence="19">
    <location>
        <begin position="169"/>
        <end position="249"/>
    </location>
</feature>
<proteinExistence type="inferred from homology"/>
<protein>
    <recommendedName>
        <fullName evidence="17">Mitochondrial pyruvate carrier</fullName>
    </recommendedName>
</protein>
<dbReference type="GO" id="GO:0003676">
    <property type="term" value="F:nucleic acid binding"/>
    <property type="evidence" value="ECO:0007669"/>
    <property type="project" value="InterPro"/>
</dbReference>
<comment type="similarity">
    <text evidence="3 17">Belongs to the mitochondrial pyruvate carrier (MPC) (TC 2.A.105) family.</text>
</comment>
<keyword evidence="9" id="KW-0653">Protein transport</keyword>
<evidence type="ECO:0000256" key="5">
    <source>
        <dbReference type="ARBA" id="ARBA00022448"/>
    </source>
</evidence>
<name>A0A3M6VUH0_9STRA</name>
<dbReference type="InterPro" id="IPR005336">
    <property type="entry name" value="MPC"/>
</dbReference>
<dbReference type="STRING" id="542832.A0A3M6VUH0"/>
<evidence type="ECO:0000259" key="19">
    <source>
        <dbReference type="PROSITE" id="PS51472"/>
    </source>
</evidence>
<evidence type="ECO:0000256" key="14">
    <source>
        <dbReference type="ARBA" id="ARBA00023136"/>
    </source>
</evidence>
<dbReference type="GO" id="GO:0017056">
    <property type="term" value="F:structural constituent of nuclear pore"/>
    <property type="evidence" value="ECO:0007669"/>
    <property type="project" value="TreeGrafter"/>
</dbReference>
<sequence>MSPLSSRTTSTAQEDEYFPSFLTALQSTPKADKSKESAPHSRSETSLLFSNGKPRLTFAESLSMNRNKQQSVEMPEDSPFNFGGSYQDNLGTRRRKNASSQGATNRNDTQDEDILPPPTMSLLDPVGFAAGSHNVDDDDEAAAMAAAARRSAAVQPSYYPNVHADEWGQDKQYWVTVFGFPSSAKSFILHQFQAVGDVVNYSSSTGGNWLHLRYHTRLQAEKALGYDGRTLANNIMVGVKKCYSSDRDANALNETPTSSYFGAQARQSLGSRNVEVDPTDADIMLPPRRQQDMCSRLLNYLFNCHFYSSIFIASMLPSIVPRLQQKIMEHQVVVNSPKLTAFLGHPAGPFTVHFWAPTIKWAISIANVADMRRSPETISVAQQTAVTATGLIWSRYSTVITPKNWNLFAVNVFMAGTGFVQFYRKFTYDPKQSETNVVEEST</sequence>
<dbReference type="GO" id="GO:0005543">
    <property type="term" value="F:phospholipid binding"/>
    <property type="evidence" value="ECO:0007669"/>
    <property type="project" value="TreeGrafter"/>
</dbReference>
<dbReference type="AlphaFoldDB" id="A0A3M6VUH0"/>
<evidence type="ECO:0000256" key="6">
    <source>
        <dbReference type="ARBA" id="ARBA00022692"/>
    </source>
</evidence>
<dbReference type="FunFam" id="3.30.70.330:FF:000095">
    <property type="entry name" value="Putative Nucleoporin NUP53"/>
    <property type="match status" value="1"/>
</dbReference>
<evidence type="ECO:0000313" key="22">
    <source>
        <dbReference type="Proteomes" id="UP000282087"/>
    </source>
</evidence>
<dbReference type="GO" id="GO:0044615">
    <property type="term" value="C:nuclear pore nuclear basket"/>
    <property type="evidence" value="ECO:0007669"/>
    <property type="project" value="TreeGrafter"/>
</dbReference>
<evidence type="ECO:0000256" key="2">
    <source>
        <dbReference type="ARBA" id="ARBA00004567"/>
    </source>
</evidence>
<dbReference type="InterPro" id="IPR007846">
    <property type="entry name" value="RRM_NUP35_dom"/>
</dbReference>
<feature type="region of interest" description="Disordered" evidence="18">
    <location>
        <begin position="1"/>
        <end position="52"/>
    </location>
</feature>
<keyword evidence="6" id="KW-0812">Transmembrane</keyword>
<evidence type="ECO:0000256" key="4">
    <source>
        <dbReference type="ARBA" id="ARBA00009454"/>
    </source>
</evidence>
<dbReference type="Proteomes" id="UP000282087">
    <property type="component" value="Unassembled WGS sequence"/>
</dbReference>
<evidence type="ECO:0000256" key="16">
    <source>
        <dbReference type="PROSITE-ProRule" id="PRU00804"/>
    </source>
</evidence>